<sequence>MESMDLKNCSVRDPNGGHNPIHLHRMDTMAPTTTTTTTTSRLSPLPSSPTWDPDSSRHATSLNAMCIAGYQSQHEYRQYLTSGESTAIESADSKKLRRKNAALNLHQSRFPVDNHKDCPFSVSSVPSSPPPLSPSYSPSALSEQPESLDGFLCMRYYHHVFPVDPCLLADLAPETPCSVDLNSESLSLKQTPHKILDTFRDRLERYSDPNRDPATHPDLEPIYRHTKPYSDSMPLNVKKPTATVVHQGTSFEILNPHESLHFARIVSYIEDVDSFSTGRNRDSYISAYTEDTMIIEEDPWSHMVSTQAQRSFEEENQKTQLDIGDTQGHHHPMPSINELLEETELNMNQYLASIPRACISPSDESDLGEPGSPVYEDDPPTIPHDALWQFDIGRSSTNPFPTDQQQMLTPRTEIRIHRRSTRKSNSSRKKHKGPFQKLCGLFRKKRFFAGKQPR</sequence>
<feature type="region of interest" description="Disordered" evidence="1">
    <location>
        <begin position="398"/>
        <end position="435"/>
    </location>
</feature>
<keyword evidence="3" id="KW-1185">Reference proteome</keyword>
<dbReference type="AlphaFoldDB" id="A0A5N6ZCN7"/>
<reference evidence="3" key="1">
    <citation type="submission" date="2019-04" db="EMBL/GenBank/DDBJ databases">
        <title>Friends and foes A comparative genomics studyof 23 Aspergillus species from section Flavi.</title>
        <authorList>
            <consortium name="DOE Joint Genome Institute"/>
            <person name="Kjaerbolling I."/>
            <person name="Vesth T."/>
            <person name="Frisvad J.C."/>
            <person name="Nybo J.L."/>
            <person name="Theobald S."/>
            <person name="Kildgaard S."/>
            <person name="Isbrandt T."/>
            <person name="Kuo A."/>
            <person name="Sato A."/>
            <person name="Lyhne E.K."/>
            <person name="Kogle M.E."/>
            <person name="Wiebenga A."/>
            <person name="Kun R.S."/>
            <person name="Lubbers R.J."/>
            <person name="Makela M.R."/>
            <person name="Barry K."/>
            <person name="Chovatia M."/>
            <person name="Clum A."/>
            <person name="Daum C."/>
            <person name="Haridas S."/>
            <person name="He G."/>
            <person name="LaButti K."/>
            <person name="Lipzen A."/>
            <person name="Mondo S."/>
            <person name="Riley R."/>
            <person name="Salamov A."/>
            <person name="Simmons B.A."/>
            <person name="Magnuson J.K."/>
            <person name="Henrissat B."/>
            <person name="Mortensen U.H."/>
            <person name="Larsen T.O."/>
            <person name="Devries R.P."/>
            <person name="Grigoriev I.V."/>
            <person name="Machida M."/>
            <person name="Baker S.E."/>
            <person name="Andersen M.R."/>
        </authorList>
    </citation>
    <scope>NUCLEOTIDE SEQUENCE [LARGE SCALE GENOMIC DNA]</scope>
    <source>
        <strain evidence="3">CBS 553.77</strain>
    </source>
</reference>
<dbReference type="EMBL" id="ML739053">
    <property type="protein sequence ID" value="KAE8355411.1"/>
    <property type="molecule type" value="Genomic_DNA"/>
</dbReference>
<feature type="region of interest" description="Disordered" evidence="1">
    <location>
        <begin position="1"/>
        <end position="56"/>
    </location>
</feature>
<dbReference type="Proteomes" id="UP000327118">
    <property type="component" value="Unassembled WGS sequence"/>
</dbReference>
<feature type="region of interest" description="Disordered" evidence="1">
    <location>
        <begin position="121"/>
        <end position="141"/>
    </location>
</feature>
<gene>
    <name evidence="2" type="ORF">BDV28DRAFT_45682</name>
</gene>
<proteinExistence type="predicted"/>
<dbReference type="OrthoDB" id="4315400at2759"/>
<organism evidence="2 3">
    <name type="scientific">Aspergillus coremiiformis</name>
    <dbReference type="NCBI Taxonomy" id="138285"/>
    <lineage>
        <taxon>Eukaryota</taxon>
        <taxon>Fungi</taxon>
        <taxon>Dikarya</taxon>
        <taxon>Ascomycota</taxon>
        <taxon>Pezizomycotina</taxon>
        <taxon>Eurotiomycetes</taxon>
        <taxon>Eurotiomycetidae</taxon>
        <taxon>Eurotiales</taxon>
        <taxon>Aspergillaceae</taxon>
        <taxon>Aspergillus</taxon>
        <taxon>Aspergillus subgen. Circumdati</taxon>
    </lineage>
</organism>
<feature type="compositionally biased region" description="Polar residues" evidence="1">
    <location>
        <begin position="398"/>
        <end position="409"/>
    </location>
</feature>
<evidence type="ECO:0000313" key="3">
    <source>
        <dbReference type="Proteomes" id="UP000327118"/>
    </source>
</evidence>
<feature type="compositionally biased region" description="Low complexity" evidence="1">
    <location>
        <begin position="31"/>
        <end position="50"/>
    </location>
</feature>
<feature type="compositionally biased region" description="Basic residues" evidence="1">
    <location>
        <begin position="416"/>
        <end position="434"/>
    </location>
</feature>
<accession>A0A5N6ZCN7</accession>
<evidence type="ECO:0000256" key="1">
    <source>
        <dbReference type="SAM" id="MobiDB-lite"/>
    </source>
</evidence>
<evidence type="ECO:0000313" key="2">
    <source>
        <dbReference type="EMBL" id="KAE8355411.1"/>
    </source>
</evidence>
<protein>
    <submittedName>
        <fullName evidence="2">Uncharacterized protein</fullName>
    </submittedName>
</protein>
<name>A0A5N6ZCN7_9EURO</name>